<sequence>MDEVYRDMGLREQALKKLVSEVKDELSARASKSEAAICEVEGKIDATALGSIKQQVFGVVIAVYGAGLAYFS</sequence>
<evidence type="ECO:0000313" key="1">
    <source>
        <dbReference type="EMBL" id="PMR74493.1"/>
    </source>
</evidence>
<protein>
    <submittedName>
        <fullName evidence="1">Uncharacterized protein</fullName>
    </submittedName>
</protein>
<dbReference type="AlphaFoldDB" id="A0A2N7U263"/>
<dbReference type="EMBL" id="PNRF01000028">
    <property type="protein sequence ID" value="PMR74493.1"/>
    <property type="molecule type" value="Genomic_DNA"/>
</dbReference>
<dbReference type="Proteomes" id="UP000235803">
    <property type="component" value="Unassembled WGS sequence"/>
</dbReference>
<gene>
    <name evidence="1" type="ORF">C1H69_14750</name>
</gene>
<reference evidence="1 2" key="1">
    <citation type="submission" date="2018-01" db="EMBL/GenBank/DDBJ databases">
        <title>Halomonas endophytica sp. nov., isolated from storage liquid in the stems of Populus euphratica.</title>
        <authorList>
            <person name="Chen C."/>
        </authorList>
    </citation>
    <scope>NUCLEOTIDE SEQUENCE [LARGE SCALE GENOMIC DNA]</scope>
    <source>
        <strain evidence="1 2">MC28</strain>
    </source>
</reference>
<comment type="caution">
    <text evidence="1">The sequence shown here is derived from an EMBL/GenBank/DDBJ whole genome shotgun (WGS) entry which is preliminary data.</text>
</comment>
<evidence type="ECO:0000313" key="2">
    <source>
        <dbReference type="Proteomes" id="UP000235803"/>
    </source>
</evidence>
<organism evidence="1 2">
    <name type="scientific">Billgrantia endophytica</name>
    <dbReference type="NCBI Taxonomy" id="2033802"/>
    <lineage>
        <taxon>Bacteria</taxon>
        <taxon>Pseudomonadati</taxon>
        <taxon>Pseudomonadota</taxon>
        <taxon>Gammaproteobacteria</taxon>
        <taxon>Oceanospirillales</taxon>
        <taxon>Halomonadaceae</taxon>
        <taxon>Billgrantia</taxon>
    </lineage>
</organism>
<keyword evidence="2" id="KW-1185">Reference proteome</keyword>
<name>A0A2N7U263_9GAMM</name>
<accession>A0A2N7U263</accession>
<proteinExistence type="predicted"/>